<dbReference type="AlphaFoldDB" id="A0A1M6IAF3"/>
<gene>
    <name evidence="2" type="ORF">SAMN05444159_0279</name>
</gene>
<feature type="chain" id="PRO_5012454989" description="DUF2059 domain-containing protein" evidence="1">
    <location>
        <begin position="20"/>
        <end position="248"/>
    </location>
</feature>
<dbReference type="EMBL" id="LT670844">
    <property type="protein sequence ID" value="SHJ31393.1"/>
    <property type="molecule type" value="Genomic_DNA"/>
</dbReference>
<protein>
    <recommendedName>
        <fullName evidence="4">DUF2059 domain-containing protein</fullName>
    </recommendedName>
</protein>
<reference evidence="2 3" key="1">
    <citation type="submission" date="2016-11" db="EMBL/GenBank/DDBJ databases">
        <authorList>
            <person name="Jaros S."/>
            <person name="Januszkiewicz K."/>
            <person name="Wedrychowicz H."/>
        </authorList>
    </citation>
    <scope>NUCLEOTIDE SEQUENCE [LARGE SCALE GENOMIC DNA]</scope>
    <source>
        <strain evidence="2 3">GAS499</strain>
    </source>
</reference>
<evidence type="ECO:0000313" key="2">
    <source>
        <dbReference type="EMBL" id="SHJ31393.1"/>
    </source>
</evidence>
<sequence>MPLIRSVLLLIALIAPAFGQDGPKLSASAKDAVPALRLYLDEVTKSGGRPDYIKPPASDLFHRVFDLEQLTALPPCKAGDLPWLLDWLGAANQTNKLIMYFGAKPGPDFDQVAALRNLTEYQDQYAAATNFLLRFTAREAPALNLFMDQLSPEQRTPIREAGLRKARGGAAEQVFGSISTVADKVIKPANARLITAAMRDNADFRASFILPDDRTQIIGLLAKATKMVGDEEARNNLTAFAATLAAAK</sequence>
<evidence type="ECO:0000256" key="1">
    <source>
        <dbReference type="SAM" id="SignalP"/>
    </source>
</evidence>
<organism evidence="2 3">
    <name type="scientific">Bradyrhizobium lablabi</name>
    <dbReference type="NCBI Taxonomy" id="722472"/>
    <lineage>
        <taxon>Bacteria</taxon>
        <taxon>Pseudomonadati</taxon>
        <taxon>Pseudomonadota</taxon>
        <taxon>Alphaproteobacteria</taxon>
        <taxon>Hyphomicrobiales</taxon>
        <taxon>Nitrobacteraceae</taxon>
        <taxon>Bradyrhizobium</taxon>
    </lineage>
</organism>
<evidence type="ECO:0000313" key="3">
    <source>
        <dbReference type="Proteomes" id="UP000189935"/>
    </source>
</evidence>
<dbReference type="Proteomes" id="UP000189935">
    <property type="component" value="Chromosome I"/>
</dbReference>
<evidence type="ECO:0008006" key="4">
    <source>
        <dbReference type="Google" id="ProtNLM"/>
    </source>
</evidence>
<accession>A0A1M6IAF3</accession>
<dbReference type="RefSeq" id="WP_154071072.1">
    <property type="nucleotide sequence ID" value="NZ_LT670844.1"/>
</dbReference>
<proteinExistence type="predicted"/>
<keyword evidence="1" id="KW-0732">Signal</keyword>
<name>A0A1M6IAF3_9BRAD</name>
<feature type="signal peptide" evidence="1">
    <location>
        <begin position="1"/>
        <end position="19"/>
    </location>
</feature>
<dbReference type="OrthoDB" id="8218320at2"/>